<keyword evidence="3" id="KW-1185">Reference proteome</keyword>
<reference evidence="2" key="1">
    <citation type="submission" date="2023-01" db="EMBL/GenBank/DDBJ databases">
        <title>Metagenome sequencing of chrysophaentin producing Chrysophaeum taylorii.</title>
        <authorList>
            <person name="Davison J."/>
            <person name="Bewley C."/>
        </authorList>
    </citation>
    <scope>NUCLEOTIDE SEQUENCE</scope>
    <source>
        <strain evidence="2">NIES-1699</strain>
    </source>
</reference>
<dbReference type="InterPro" id="IPR036291">
    <property type="entry name" value="NAD(P)-bd_dom_sf"/>
</dbReference>
<dbReference type="Gene3D" id="3.40.50.720">
    <property type="entry name" value="NAD(P)-binding Rossmann-like Domain"/>
    <property type="match status" value="3"/>
</dbReference>
<dbReference type="InterPro" id="IPR020904">
    <property type="entry name" value="Sc_DH/Rdtase_CS"/>
</dbReference>
<dbReference type="GO" id="GO:0016491">
    <property type="term" value="F:oxidoreductase activity"/>
    <property type="evidence" value="ECO:0007669"/>
    <property type="project" value="TreeGrafter"/>
</dbReference>
<sequence>MHAPSSLKWAIGGRREAALKSVHDFLVAGLFPSPCSGIVVGDALDKDACRRIASSCKCVLTTSGPFAKMGVDLVAACAELGTSYVDITGEAVPFVRDSIQSNEELAKATGAKIVHCCGYDSVPSDLLAALAIKVLRERHGQVATKCVVSSDPYASSGGVSGGTIASAVGILSYLWANKREVKAAVDSGALCANPAPTWRSVAKDVLWLFLPGYDADLGGFHCGFVMATVNAKIVRRSRELLRDAPEMTYKEVMTTGGSIGGLVVALVISGALGLGSLALACAPRRLLAAVAPRGEGPSAASRNSGKWRAEVVARGTGGAVVRGEAVALHQDPGYKSTSIMAAETALAVLSSDKSLGGGILTPACFSSALMDRLERHGIRFSIFKMSLGGTQRRRAFRRKIMFVVLATLLVVRASEIVALARLAPATMFLACAFCVFAVRSTRAMVAVAVALILALDVVGPSSVWRVPAATNLSGQVWLVTGIDSDRAGIVELTKHLVRANASVSIACRSVVACETAVATLGLPLVEVVPAPLDLADLDSVASFSRVFSGSRKAALHALVLNADYPFGDGATTKQGLEISFGATHLGNAYLYRQLEPRLRDRGRVVVVGSAAHALAIDFDLSDLYGKAHGGGFYGSFKAYTTAKLANLYFAWAATTSPSAWSSSSSKKKSDGNQKSSQVVVAVASGFVRASSSSSDTLPLRLLGPFARGVAAGARPLVRAALDDAENVRGKVIDAMSVPRDLFFERGVCMLRRCDVDDALRLQRVTDRLISDFRRGLTTTQPKSGDVDDEDSTGYYYYVVLTCSVLLLAGGAAALASIVKRESMTGPPPWLEFVNWACHLPLVHPLVDGGAWCLGLLACAACAPVALVAGFVRWLMVVFDYGTRVVARKPTTTAAVVITGCDSGFGKLLAVELSARGYAVFAGCYGDPKLFIEAAREDATSVDNLPKAFKMDVTSDADVSGAVARVKAWLAQDDSRELLAVVNNAGAGVSGLLECHSISDLARNISVNYLGVARVTCAFLPLIRERGSAKPRIVVVSSMAGKMACPTAGAYCASKHAVLAYAAALRIELEAFGIGVTTVLPTFHRTPMIENTYESFDRTWAKAPPSVREAYGGEPFIKKLKEASKLHVGLLMWDPARVTETLVRVVTSRTAPPSQVPVGIDARYVNQLLIRLPSVIYETAMAIINSRLRRQVKKAPVTPVARELDAPAPS</sequence>
<dbReference type="AlphaFoldDB" id="A0AAD7UEK3"/>
<evidence type="ECO:0000313" key="2">
    <source>
        <dbReference type="EMBL" id="KAJ8603910.1"/>
    </source>
</evidence>
<keyword evidence="1" id="KW-1133">Transmembrane helix</keyword>
<feature type="transmembrane region" description="Helical" evidence="1">
    <location>
        <begin position="400"/>
        <end position="420"/>
    </location>
</feature>
<organism evidence="2 3">
    <name type="scientific">Chrysophaeum taylorii</name>
    <dbReference type="NCBI Taxonomy" id="2483200"/>
    <lineage>
        <taxon>Eukaryota</taxon>
        <taxon>Sar</taxon>
        <taxon>Stramenopiles</taxon>
        <taxon>Ochrophyta</taxon>
        <taxon>Pelagophyceae</taxon>
        <taxon>Pelagomonadales</taxon>
        <taxon>Pelagomonadaceae</taxon>
        <taxon>Chrysophaeum</taxon>
    </lineage>
</organism>
<evidence type="ECO:0000256" key="1">
    <source>
        <dbReference type="SAM" id="Phobius"/>
    </source>
</evidence>
<dbReference type="Pfam" id="PF00106">
    <property type="entry name" value="adh_short"/>
    <property type="match status" value="1"/>
</dbReference>
<protein>
    <submittedName>
        <fullName evidence="2">Uncharacterized protein</fullName>
    </submittedName>
</protein>
<dbReference type="SUPFAM" id="SSF51735">
    <property type="entry name" value="NAD(P)-binding Rossmann-fold domains"/>
    <property type="match status" value="2"/>
</dbReference>
<gene>
    <name evidence="2" type="ORF">CTAYLR_009710</name>
</gene>
<dbReference type="EMBL" id="JAQMWT010000343">
    <property type="protein sequence ID" value="KAJ8603910.1"/>
    <property type="molecule type" value="Genomic_DNA"/>
</dbReference>
<dbReference type="GO" id="GO:0008202">
    <property type="term" value="P:steroid metabolic process"/>
    <property type="evidence" value="ECO:0007669"/>
    <property type="project" value="TreeGrafter"/>
</dbReference>
<dbReference type="InterPro" id="IPR002347">
    <property type="entry name" value="SDR_fam"/>
</dbReference>
<feature type="transmembrane region" description="Helical" evidence="1">
    <location>
        <begin position="848"/>
        <end position="874"/>
    </location>
</feature>
<feature type="transmembrane region" description="Helical" evidence="1">
    <location>
        <begin position="794"/>
        <end position="818"/>
    </location>
</feature>
<feature type="transmembrane region" description="Helical" evidence="1">
    <location>
        <begin position="426"/>
        <end position="455"/>
    </location>
</feature>
<feature type="transmembrane region" description="Helical" evidence="1">
    <location>
        <begin position="259"/>
        <end position="282"/>
    </location>
</feature>
<accession>A0AAD7UEK3</accession>
<proteinExistence type="predicted"/>
<name>A0AAD7UEK3_9STRA</name>
<dbReference type="PANTHER" id="PTHR43313:SF1">
    <property type="entry name" value="3BETA-HYDROXYSTEROID DEHYDROGENASE DHS-16"/>
    <property type="match status" value="1"/>
</dbReference>
<evidence type="ECO:0000313" key="3">
    <source>
        <dbReference type="Proteomes" id="UP001230188"/>
    </source>
</evidence>
<dbReference type="Proteomes" id="UP001230188">
    <property type="component" value="Unassembled WGS sequence"/>
</dbReference>
<keyword evidence="1" id="KW-0812">Transmembrane</keyword>
<comment type="caution">
    <text evidence="2">The sequence shown here is derived from an EMBL/GenBank/DDBJ whole genome shotgun (WGS) entry which is preliminary data.</text>
</comment>
<dbReference type="PANTHER" id="PTHR43313">
    <property type="entry name" value="SHORT-CHAIN DEHYDROGENASE/REDUCTASE FAMILY 9C"/>
    <property type="match status" value="1"/>
</dbReference>
<dbReference type="PROSITE" id="PS00061">
    <property type="entry name" value="ADH_SHORT"/>
    <property type="match status" value="1"/>
</dbReference>
<keyword evidence="1" id="KW-0472">Membrane</keyword>
<dbReference type="PRINTS" id="PR00081">
    <property type="entry name" value="GDHRDH"/>
</dbReference>